<feature type="region of interest" description="Disordered" evidence="3">
    <location>
        <begin position="968"/>
        <end position="1077"/>
    </location>
</feature>
<dbReference type="SUPFAM" id="SSF46689">
    <property type="entry name" value="Homeodomain-like"/>
    <property type="match status" value="1"/>
</dbReference>
<dbReference type="Pfam" id="PF22893">
    <property type="entry name" value="ULD_2"/>
    <property type="match status" value="1"/>
</dbReference>
<protein>
    <recommendedName>
        <fullName evidence="4">Homeobox domain-containing protein</fullName>
    </recommendedName>
</protein>
<dbReference type="Pfam" id="PF26082">
    <property type="entry name" value="zf-C2H2_AcuF"/>
    <property type="match status" value="1"/>
</dbReference>
<feature type="compositionally biased region" description="Polar residues" evidence="3">
    <location>
        <begin position="632"/>
        <end position="643"/>
    </location>
</feature>
<feature type="region of interest" description="Disordered" evidence="3">
    <location>
        <begin position="1271"/>
        <end position="1295"/>
    </location>
</feature>
<dbReference type="SMART" id="SM00389">
    <property type="entry name" value="HOX"/>
    <property type="match status" value="1"/>
</dbReference>
<feature type="compositionally biased region" description="Polar residues" evidence="3">
    <location>
        <begin position="1191"/>
        <end position="1205"/>
    </location>
</feature>
<dbReference type="InterPro" id="IPR054464">
    <property type="entry name" value="ULD_fung"/>
</dbReference>
<feature type="compositionally biased region" description="Acidic residues" evidence="3">
    <location>
        <begin position="104"/>
        <end position="121"/>
    </location>
</feature>
<dbReference type="Gene3D" id="1.10.10.60">
    <property type="entry name" value="Homeodomain-like"/>
    <property type="match status" value="1"/>
</dbReference>
<dbReference type="CDD" id="cd00086">
    <property type="entry name" value="homeodomain"/>
    <property type="match status" value="1"/>
</dbReference>
<reference evidence="5" key="1">
    <citation type="journal article" date="2021" name="Nat. Commun.">
        <title>Genetic determinants of endophytism in the Arabidopsis root mycobiome.</title>
        <authorList>
            <person name="Mesny F."/>
            <person name="Miyauchi S."/>
            <person name="Thiergart T."/>
            <person name="Pickel B."/>
            <person name="Atanasova L."/>
            <person name="Karlsson M."/>
            <person name="Huettel B."/>
            <person name="Barry K.W."/>
            <person name="Haridas S."/>
            <person name="Chen C."/>
            <person name="Bauer D."/>
            <person name="Andreopoulos W."/>
            <person name="Pangilinan J."/>
            <person name="LaButti K."/>
            <person name="Riley R."/>
            <person name="Lipzen A."/>
            <person name="Clum A."/>
            <person name="Drula E."/>
            <person name="Henrissat B."/>
            <person name="Kohler A."/>
            <person name="Grigoriev I.V."/>
            <person name="Martin F.M."/>
            <person name="Hacquard S."/>
        </authorList>
    </citation>
    <scope>NUCLEOTIDE SEQUENCE</scope>
    <source>
        <strain evidence="5">MPI-CAGE-CH-0243</strain>
    </source>
</reference>
<feature type="region of interest" description="Disordered" evidence="3">
    <location>
        <begin position="894"/>
        <end position="955"/>
    </location>
</feature>
<evidence type="ECO:0000256" key="1">
    <source>
        <dbReference type="PROSITE-ProRule" id="PRU00108"/>
    </source>
</evidence>
<sequence length="1608" mass="179903">MAKTHIALHVDLCGRDFVSLKEALSQNENFATQISPQRVQDEFDRFKLWAGNIAAHRKGRRSLEYRLRDAAHLKKETHKLLDSLKSSLQASLEIIGGERTPWDEIPESESESESDSDEDASDTTGLQGDTELKQLAASITSSITCLFRLSMAVRDPAPDNQSGSAIIVDKTVFYEPLDVRHVEEKFSLQKSFLTERLGRGISGRRQYLSYRETHAEKLAKNVETIGFEEPRTEHTNNSTEASPLPHKVAAQADPRYSKTDIAIDNDDEILSQTSYAPTENATMRVPSLPREARDQECFECPLCFMIVSIHTKRAWKQHVYRDLHPYCCTFEHCATAGRLFDSRHSWFQHELEAHRFSWQCVDGCEQICHSESDFELHIRSSHPDMSKGNMLAALKKTSTRPANLTDSADCPLCHKSMTLRMLQKHLGHHQEQLALFALPPNLDATEDDLEDHHEDATTPIGSSEWQDEELSDASDTEDVVATIGYGLVTEELISSVSDTQLAEYSKYAGFLSVHEASMIYAEAKRRGPGVPVTYELSDDIFLNNALLEDPAGFMGHESIKPSSTFSNSRNRPCDACSRRSSRCVFAQDNDMCLLCRYHNSECTFVVELAETEATDSNSDFIFPEDSQKDQTRSLSLSSDSRPQNLVKEHTDTAQSQPVSVEAKDNAPQVAAEAKSDEFEDDHDSQYRDNLQKELEKSLGSSSATLAANLAQGEADRQASKMMALDAKKSALQDALNRTIINGGHSFKAAAFDGEPDVAKLLASAETAREGVDPEAVEETKGSASAHKKAIAEAEEVKKKVAKSEPIEPRHFLQFTDAINRKFSFPLHICKTWEAMKELIEQAFIHVDIVGSHVRDGHYDLVTTDGEIISPQYWESMIQPGWHITMYMWPMPGPLPEPLPNNMDDKDEQTGPTTTLHSEDRDQIHEPHAIPRYLSSAPKPDHGREQDGKGKAPADHLPLKSSVAVDAGHVLKGSPTDPPISNDGNTKRKTAFDPDLFDSLLKPKSGGLSSLSNASSSQQQHPGATTDEPYLGRSIEYESTPSQPILSSPDLSNPPYTGMHNMSPRQEITSGNTNMPGQDATEPVGISYQVLKDTYIQRNEQIIQIYGSVQAAPPQHQQMLKSLQLAIRKRETEVQQGDPLGSYEYSQQINLAALDDRDSTQGQSNLPTSRILDQRGGQPEGSLVSPDDKQTHQAQLPGTLKSSPSKRLTKEQRELLEAHFQMQHYPVKEEILSLKRTLDLPSETIHVRIDYSGVLRDANLNSQIWFQNRRVRAKQDSRKTLTKDNTRLGISTESTEKSDNDLILLGDNSRRHGEESAEILPNRVLTSKSTPEPRKGLFVDQDSTPIRHARTPTPDMSSAEQSEEEDKEDRRDRRRKISLSEYRRGYKDKRSDTVVNPGMSSRPPARPRKGSLVNLSTSPVVDDSEADSAVSARILFANRRRRRPILVDDNDRSPSPPSNPSAFEDSIDLPSRPSKPLDRSKFKKSSLHPASRSSSSEDELSEPKRNSRVRPRKLDSDHSEDKINTRPVTPPQHVREPAQSNDNEHVTQPSALVNNAKCEVFAITRNSDDPNSKQQRTEYKWRCCSCGYGYNDYYVDAGCSSCYNHWRCA</sequence>
<feature type="region of interest" description="Disordered" evidence="3">
    <location>
        <begin position="1445"/>
        <end position="1547"/>
    </location>
</feature>
<accession>A0A9P9IFJ9</accession>
<feature type="compositionally biased region" description="Basic and acidic residues" evidence="3">
    <location>
        <begin position="1380"/>
        <end position="1391"/>
    </location>
</feature>
<feature type="compositionally biased region" description="Basic and acidic residues" evidence="3">
    <location>
        <begin position="1272"/>
        <end position="1285"/>
    </location>
</feature>
<name>A0A9P9IFJ9_9PLEO</name>
<dbReference type="PANTHER" id="PTHR35391">
    <property type="entry name" value="C2H2-TYPE DOMAIN-CONTAINING PROTEIN-RELATED"/>
    <property type="match status" value="1"/>
</dbReference>
<dbReference type="PANTHER" id="PTHR35391:SF7">
    <property type="entry name" value="C2H2-TYPE DOMAIN-CONTAINING PROTEIN"/>
    <property type="match status" value="1"/>
</dbReference>
<organism evidence="5 6">
    <name type="scientific">Dendryphion nanum</name>
    <dbReference type="NCBI Taxonomy" id="256645"/>
    <lineage>
        <taxon>Eukaryota</taxon>
        <taxon>Fungi</taxon>
        <taxon>Dikarya</taxon>
        <taxon>Ascomycota</taxon>
        <taxon>Pezizomycotina</taxon>
        <taxon>Dothideomycetes</taxon>
        <taxon>Pleosporomycetidae</taxon>
        <taxon>Pleosporales</taxon>
        <taxon>Torulaceae</taxon>
        <taxon>Dendryphion</taxon>
    </lineage>
</organism>
<dbReference type="PROSITE" id="PS50071">
    <property type="entry name" value="HOMEOBOX_2"/>
    <property type="match status" value="1"/>
</dbReference>
<dbReference type="GO" id="GO:0005634">
    <property type="term" value="C:nucleus"/>
    <property type="evidence" value="ECO:0007669"/>
    <property type="project" value="UniProtKB-SubCell"/>
</dbReference>
<keyword evidence="6" id="KW-1185">Reference proteome</keyword>
<proteinExistence type="predicted"/>
<dbReference type="OrthoDB" id="6133115at2759"/>
<feature type="compositionally biased region" description="Low complexity" evidence="3">
    <location>
        <begin position="998"/>
        <end position="1016"/>
    </location>
</feature>
<evidence type="ECO:0000259" key="4">
    <source>
        <dbReference type="PROSITE" id="PS50071"/>
    </source>
</evidence>
<evidence type="ECO:0000313" key="5">
    <source>
        <dbReference type="EMBL" id="KAH7117560.1"/>
    </source>
</evidence>
<dbReference type="Pfam" id="PF00046">
    <property type="entry name" value="Homeodomain"/>
    <property type="match status" value="1"/>
</dbReference>
<feature type="region of interest" description="Disordered" evidence="3">
    <location>
        <begin position="444"/>
        <end position="473"/>
    </location>
</feature>
<dbReference type="InterPro" id="IPR058925">
    <property type="entry name" value="zf-C2H2_AcuF"/>
</dbReference>
<evidence type="ECO:0000256" key="3">
    <source>
        <dbReference type="SAM" id="MobiDB-lite"/>
    </source>
</evidence>
<feature type="DNA-binding region" description="Homeobox" evidence="1">
    <location>
        <begin position="1200"/>
        <end position="1276"/>
    </location>
</feature>
<evidence type="ECO:0000256" key="2">
    <source>
        <dbReference type="RuleBase" id="RU000682"/>
    </source>
</evidence>
<dbReference type="EMBL" id="JAGMWT010000013">
    <property type="protein sequence ID" value="KAH7117560.1"/>
    <property type="molecule type" value="Genomic_DNA"/>
</dbReference>
<dbReference type="InterPro" id="IPR009057">
    <property type="entry name" value="Homeodomain-like_sf"/>
</dbReference>
<gene>
    <name evidence="5" type="ORF">B0J11DRAFT_87880</name>
</gene>
<keyword evidence="1 2" id="KW-0371">Homeobox</keyword>
<dbReference type="GO" id="GO:0003677">
    <property type="term" value="F:DNA binding"/>
    <property type="evidence" value="ECO:0007669"/>
    <property type="project" value="UniProtKB-UniRule"/>
</dbReference>
<feature type="compositionally biased region" description="Basic and acidic residues" evidence="3">
    <location>
        <begin position="916"/>
        <end position="928"/>
    </location>
</feature>
<feature type="region of interest" description="Disordered" evidence="3">
    <location>
        <begin position="1307"/>
        <end position="1426"/>
    </location>
</feature>
<feature type="compositionally biased region" description="Polar residues" evidence="3">
    <location>
        <begin position="1036"/>
        <end position="1054"/>
    </location>
</feature>
<feature type="compositionally biased region" description="Basic and acidic residues" evidence="3">
    <location>
        <begin position="1511"/>
        <end position="1523"/>
    </location>
</feature>
<dbReference type="InterPro" id="IPR013087">
    <property type="entry name" value="Znf_C2H2_type"/>
</dbReference>
<feature type="region of interest" description="Disordered" evidence="3">
    <location>
        <begin position="1154"/>
        <end position="1206"/>
    </location>
</feature>
<dbReference type="SMART" id="SM00355">
    <property type="entry name" value="ZnF_C2H2"/>
    <property type="match status" value="4"/>
</dbReference>
<feature type="compositionally biased region" description="Basic and acidic residues" evidence="3">
    <location>
        <begin position="938"/>
        <end position="955"/>
    </location>
</feature>
<feature type="compositionally biased region" description="Polar residues" evidence="3">
    <location>
        <begin position="1537"/>
        <end position="1547"/>
    </location>
</feature>
<feature type="region of interest" description="Disordered" evidence="3">
    <location>
        <begin position="617"/>
        <end position="686"/>
    </location>
</feature>
<evidence type="ECO:0000313" key="6">
    <source>
        <dbReference type="Proteomes" id="UP000700596"/>
    </source>
</evidence>
<keyword evidence="1 2" id="KW-0539">Nucleus</keyword>
<dbReference type="Proteomes" id="UP000700596">
    <property type="component" value="Unassembled WGS sequence"/>
</dbReference>
<feature type="region of interest" description="Disordered" evidence="3">
    <location>
        <begin position="99"/>
        <end position="126"/>
    </location>
</feature>
<comment type="caution">
    <text evidence="5">The sequence shown here is derived from an EMBL/GenBank/DDBJ whole genome shotgun (WGS) entry which is preliminary data.</text>
</comment>
<keyword evidence="1 2" id="KW-0238">DNA-binding</keyword>
<feature type="compositionally biased region" description="Polar residues" evidence="3">
    <location>
        <begin position="1062"/>
        <end position="1075"/>
    </location>
</feature>
<dbReference type="InterPro" id="IPR001356">
    <property type="entry name" value="HD"/>
</dbReference>
<comment type="subcellular location">
    <subcellularLocation>
        <location evidence="1 2">Nucleus</location>
    </subcellularLocation>
</comment>
<feature type="domain" description="Homeobox" evidence="4">
    <location>
        <begin position="1198"/>
        <end position="1275"/>
    </location>
</feature>